<evidence type="ECO:0000313" key="1">
    <source>
        <dbReference type="EMBL" id="CAF1344496.1"/>
    </source>
</evidence>
<accession>A0A815GYQ2</accession>
<dbReference type="AlphaFoldDB" id="A0A815GYQ2"/>
<evidence type="ECO:0000313" key="2">
    <source>
        <dbReference type="Proteomes" id="UP000663834"/>
    </source>
</evidence>
<organism evidence="1 2">
    <name type="scientific">Rotaria magnacalcarata</name>
    <dbReference type="NCBI Taxonomy" id="392030"/>
    <lineage>
        <taxon>Eukaryota</taxon>
        <taxon>Metazoa</taxon>
        <taxon>Spiralia</taxon>
        <taxon>Gnathifera</taxon>
        <taxon>Rotifera</taxon>
        <taxon>Eurotatoria</taxon>
        <taxon>Bdelloidea</taxon>
        <taxon>Philodinida</taxon>
        <taxon>Philodinidae</taxon>
        <taxon>Rotaria</taxon>
    </lineage>
</organism>
<comment type="caution">
    <text evidence="1">The sequence shown here is derived from an EMBL/GenBank/DDBJ whole genome shotgun (WGS) entry which is preliminary data.</text>
</comment>
<gene>
    <name evidence="1" type="ORF">KQP761_LOCUS6911</name>
</gene>
<feature type="non-terminal residue" evidence="1">
    <location>
        <position position="57"/>
    </location>
</feature>
<protein>
    <submittedName>
        <fullName evidence="1">Uncharacterized protein</fullName>
    </submittedName>
</protein>
<reference evidence="1" key="1">
    <citation type="submission" date="2021-02" db="EMBL/GenBank/DDBJ databases">
        <authorList>
            <person name="Nowell W R."/>
        </authorList>
    </citation>
    <scope>NUCLEOTIDE SEQUENCE</scope>
</reference>
<sequence>MAAGDNTNEDKELLKLKLEIIKRTILLKDKEIVVEQEKTRQKDKEIVVEQEKQDKKK</sequence>
<dbReference type="Proteomes" id="UP000663834">
    <property type="component" value="Unassembled WGS sequence"/>
</dbReference>
<dbReference type="EMBL" id="CAJNOW010002218">
    <property type="protein sequence ID" value="CAF1344496.1"/>
    <property type="molecule type" value="Genomic_DNA"/>
</dbReference>
<name>A0A815GYQ2_9BILA</name>
<proteinExistence type="predicted"/>